<evidence type="ECO:0000313" key="1">
    <source>
        <dbReference type="EMBL" id="KAL0940086.1"/>
    </source>
</evidence>
<keyword evidence="2" id="KW-1185">Reference proteome</keyword>
<name>A0ACC3Z7M5_COLTU</name>
<accession>A0ACC3Z7M5</accession>
<dbReference type="Proteomes" id="UP000805649">
    <property type="component" value="Unassembled WGS sequence"/>
</dbReference>
<gene>
    <name evidence="1" type="ORF">CTRU02_206696</name>
</gene>
<reference evidence="1 2" key="1">
    <citation type="journal article" date="2020" name="Phytopathology">
        <title>Genome Sequence Resources of Colletotrichum truncatum, C. plurivorum, C. musicola, and C. sojae: Four Species Pathogenic to Soybean (Glycine max).</title>
        <authorList>
            <person name="Rogerio F."/>
            <person name="Boufleur T.R."/>
            <person name="Ciampi-Guillardi M."/>
            <person name="Sukno S.A."/>
            <person name="Thon M.R."/>
            <person name="Massola Junior N.S."/>
            <person name="Baroncelli R."/>
        </authorList>
    </citation>
    <scope>NUCLEOTIDE SEQUENCE [LARGE SCALE GENOMIC DNA]</scope>
    <source>
        <strain evidence="1 2">CMES1059</strain>
    </source>
</reference>
<protein>
    <submittedName>
        <fullName evidence="1">Uncharacterized protein</fullName>
    </submittedName>
</protein>
<organism evidence="1 2">
    <name type="scientific">Colletotrichum truncatum</name>
    <name type="common">Anthracnose fungus</name>
    <name type="synonym">Colletotrichum capsici</name>
    <dbReference type="NCBI Taxonomy" id="5467"/>
    <lineage>
        <taxon>Eukaryota</taxon>
        <taxon>Fungi</taxon>
        <taxon>Dikarya</taxon>
        <taxon>Ascomycota</taxon>
        <taxon>Pezizomycotina</taxon>
        <taxon>Sordariomycetes</taxon>
        <taxon>Hypocreomycetidae</taxon>
        <taxon>Glomerellales</taxon>
        <taxon>Glomerellaceae</taxon>
        <taxon>Colletotrichum</taxon>
        <taxon>Colletotrichum truncatum species complex</taxon>
    </lineage>
</organism>
<comment type="caution">
    <text evidence="1">The sequence shown here is derived from an EMBL/GenBank/DDBJ whole genome shotgun (WGS) entry which is preliminary data.</text>
</comment>
<evidence type="ECO:0000313" key="2">
    <source>
        <dbReference type="Proteomes" id="UP000805649"/>
    </source>
</evidence>
<sequence length="162" mass="18236">MDSKRGDDANDTATSSQASSLPNNLRTLLPAPTATSPPVISEPEQPPKPPRQPVPAACLQCRKRKVKCTGTRPTCSRCSIQGLDCKWDTEPDTTRSESLRRRNEELERENEDLHEILRFLTHRPKEEALEILNRLRSTGDVFRVLELVRVGDLLLGKHSKDT</sequence>
<dbReference type="EMBL" id="VUJX02000003">
    <property type="protein sequence ID" value="KAL0940086.1"/>
    <property type="molecule type" value="Genomic_DNA"/>
</dbReference>
<proteinExistence type="predicted"/>